<keyword evidence="7" id="KW-1185">Reference proteome</keyword>
<dbReference type="GeneID" id="30006775"/>
<proteinExistence type="inferred from homology"/>
<dbReference type="EC" id="3.1.1.-" evidence="5"/>
<dbReference type="GO" id="GO:0052689">
    <property type="term" value="F:carboxylic ester hydrolase activity"/>
    <property type="evidence" value="ECO:0007669"/>
    <property type="project" value="UniProtKB-KW"/>
</dbReference>
<dbReference type="EMBL" id="LVYI01000002">
    <property type="protein sequence ID" value="OAP63378.1"/>
    <property type="molecule type" value="Genomic_DNA"/>
</dbReference>
<dbReference type="OrthoDB" id="3039123at2759"/>
<evidence type="ECO:0000313" key="7">
    <source>
        <dbReference type="Proteomes" id="UP000078343"/>
    </source>
</evidence>
<dbReference type="RefSeq" id="XP_018696745.1">
    <property type="nucleotide sequence ID" value="XM_018834121.1"/>
</dbReference>
<dbReference type="STRING" id="1367422.A0A178ZUE1"/>
<reference evidence="6 7" key="1">
    <citation type="submission" date="2016-04" db="EMBL/GenBank/DDBJ databases">
        <title>Draft genome of Fonsecaea erecta CBS 125763.</title>
        <authorList>
            <person name="Weiss V.A."/>
            <person name="Vicente V.A."/>
            <person name="Raittz R.T."/>
            <person name="Moreno L.F."/>
            <person name="De Souza E.M."/>
            <person name="Pedrosa F.O."/>
            <person name="Steffens M.B."/>
            <person name="Faoro H."/>
            <person name="Tadra-Sfeir M.Z."/>
            <person name="Najafzadeh M.J."/>
            <person name="Felipe M.S."/>
            <person name="Teixeira M."/>
            <person name="Sun J."/>
            <person name="Xi L."/>
            <person name="Gomes R."/>
            <person name="De Azevedo C.M."/>
            <person name="Salgado C.G."/>
            <person name="Da Silva M.B."/>
            <person name="Nascimento M.F."/>
            <person name="Queiroz-Telles F."/>
            <person name="Attili D.S."/>
            <person name="Gorbushina A."/>
        </authorList>
    </citation>
    <scope>NUCLEOTIDE SEQUENCE [LARGE SCALE GENOMIC DNA]</scope>
    <source>
        <strain evidence="6 7">CBS 125763</strain>
    </source>
</reference>
<gene>
    <name evidence="6" type="ORF">AYL99_02605</name>
</gene>
<evidence type="ECO:0000256" key="4">
    <source>
        <dbReference type="ARBA" id="ARBA00023157"/>
    </source>
</evidence>
<sequence length="162" mass="17583">MVGESVPCGSTHVNISQIAAHVAWYTAEHDETVLWPGFGQQAALGGLMNTTTNSLGVSEPVPFTTSMYAELKSPENRLCYGLVSADKVDLSLFRDAGGKMSTWQGMADGNIPTSESQNYYLAVEDYDPAVRDYFRYFQPPGIGHCLDGPGFFPGQAFESLVD</sequence>
<dbReference type="PANTHER" id="PTHR33938">
    <property type="entry name" value="FERULOYL ESTERASE B-RELATED"/>
    <property type="match status" value="1"/>
</dbReference>
<evidence type="ECO:0000256" key="2">
    <source>
        <dbReference type="ARBA" id="ARBA00022729"/>
    </source>
</evidence>
<comment type="caution">
    <text evidence="6">The sequence shown here is derived from an EMBL/GenBank/DDBJ whole genome shotgun (WGS) entry which is preliminary data.</text>
</comment>
<evidence type="ECO:0000256" key="1">
    <source>
        <dbReference type="ARBA" id="ARBA00022487"/>
    </source>
</evidence>
<dbReference type="AlphaFoldDB" id="A0A178ZUE1"/>
<keyword evidence="3 5" id="KW-0378">Hydrolase</keyword>
<dbReference type="InterPro" id="IPR011118">
    <property type="entry name" value="Tannase/feruloyl_esterase"/>
</dbReference>
<keyword evidence="1" id="KW-0719">Serine esterase</keyword>
<evidence type="ECO:0000256" key="3">
    <source>
        <dbReference type="ARBA" id="ARBA00022801"/>
    </source>
</evidence>
<comment type="similarity">
    <text evidence="5">Belongs to the tannase family.</text>
</comment>
<organism evidence="6 7">
    <name type="scientific">Fonsecaea erecta</name>
    <dbReference type="NCBI Taxonomy" id="1367422"/>
    <lineage>
        <taxon>Eukaryota</taxon>
        <taxon>Fungi</taxon>
        <taxon>Dikarya</taxon>
        <taxon>Ascomycota</taxon>
        <taxon>Pezizomycotina</taxon>
        <taxon>Eurotiomycetes</taxon>
        <taxon>Chaetothyriomycetidae</taxon>
        <taxon>Chaetothyriales</taxon>
        <taxon>Herpotrichiellaceae</taxon>
        <taxon>Fonsecaea</taxon>
    </lineage>
</organism>
<evidence type="ECO:0000313" key="6">
    <source>
        <dbReference type="EMBL" id="OAP63378.1"/>
    </source>
</evidence>
<accession>A0A178ZUE1</accession>
<keyword evidence="2" id="KW-0732">Signal</keyword>
<dbReference type="Pfam" id="PF07519">
    <property type="entry name" value="Tannase"/>
    <property type="match status" value="1"/>
</dbReference>
<protein>
    <recommendedName>
        <fullName evidence="5">Carboxylic ester hydrolase</fullName>
        <ecNumber evidence="5">3.1.1.-</ecNumber>
    </recommendedName>
</protein>
<name>A0A178ZUE1_9EURO</name>
<dbReference type="PANTHER" id="PTHR33938:SF8">
    <property type="entry name" value="CARBOXYLIC ESTER HYDROLASE"/>
    <property type="match status" value="1"/>
</dbReference>
<dbReference type="Proteomes" id="UP000078343">
    <property type="component" value="Unassembled WGS sequence"/>
</dbReference>
<keyword evidence="4" id="KW-1015">Disulfide bond</keyword>
<evidence type="ECO:0000256" key="5">
    <source>
        <dbReference type="RuleBase" id="RU361238"/>
    </source>
</evidence>